<dbReference type="SUPFAM" id="SSF53335">
    <property type="entry name" value="S-adenosyl-L-methionine-dependent methyltransferases"/>
    <property type="match status" value="1"/>
</dbReference>
<accession>A0A6J6D4Z0</accession>
<sequence>MNSFQRYTLRMDTLYTALFVLILIGIAGLGWFSFILYKKQRRNSEKVIREVYKASNEIKKSISHSYYQSEAYAQLIQLLDFKASLPPTRGWAASPDLLLTIYETISRTKPSLVVELGSGVSTLVAAKSGAKKVVSLDGSKEYAAKTREMLKEHRVRGVEVRFAALLPYVNGLTWYDISVIKDLKKIDLLIVDGPPGNNNPESRYPALKEFKDKLSPRAVVILDDVNREGERKLAEDFAAALPNHELIILNHEKGAAIISPR</sequence>
<evidence type="ECO:0000256" key="1">
    <source>
        <dbReference type="SAM" id="Phobius"/>
    </source>
</evidence>
<organism evidence="2">
    <name type="scientific">freshwater metagenome</name>
    <dbReference type="NCBI Taxonomy" id="449393"/>
    <lineage>
        <taxon>unclassified sequences</taxon>
        <taxon>metagenomes</taxon>
        <taxon>ecological metagenomes</taxon>
    </lineage>
</organism>
<evidence type="ECO:0000313" key="2">
    <source>
        <dbReference type="EMBL" id="CAB4558827.1"/>
    </source>
</evidence>
<dbReference type="Gene3D" id="3.40.50.150">
    <property type="entry name" value="Vaccinia Virus protein VP39"/>
    <property type="match status" value="1"/>
</dbReference>
<reference evidence="2" key="1">
    <citation type="submission" date="2020-05" db="EMBL/GenBank/DDBJ databases">
        <authorList>
            <person name="Chiriac C."/>
            <person name="Salcher M."/>
            <person name="Ghai R."/>
            <person name="Kavagutti S V."/>
        </authorList>
    </citation>
    <scope>NUCLEOTIDE SEQUENCE</scope>
</reference>
<name>A0A6J6D4Z0_9ZZZZ</name>
<protein>
    <submittedName>
        <fullName evidence="2">Unannotated protein</fullName>
    </submittedName>
</protein>
<feature type="transmembrane region" description="Helical" evidence="1">
    <location>
        <begin position="14"/>
        <end position="37"/>
    </location>
</feature>
<proteinExistence type="predicted"/>
<dbReference type="CDD" id="cd02440">
    <property type="entry name" value="AdoMet_MTases"/>
    <property type="match status" value="1"/>
</dbReference>
<dbReference type="Pfam" id="PF13578">
    <property type="entry name" value="Methyltransf_24"/>
    <property type="match status" value="1"/>
</dbReference>
<keyword evidence="1" id="KW-0472">Membrane</keyword>
<dbReference type="InterPro" id="IPR029063">
    <property type="entry name" value="SAM-dependent_MTases_sf"/>
</dbReference>
<dbReference type="AlphaFoldDB" id="A0A6J6D4Z0"/>
<dbReference type="EMBL" id="CAEZTK010000001">
    <property type="protein sequence ID" value="CAB4558827.1"/>
    <property type="molecule type" value="Genomic_DNA"/>
</dbReference>
<keyword evidence="1" id="KW-0812">Transmembrane</keyword>
<gene>
    <name evidence="2" type="ORF">UFOPK1643_00002</name>
</gene>
<keyword evidence="1" id="KW-1133">Transmembrane helix</keyword>